<accession>A0ABN3WCJ9</accession>
<reference evidence="1 2" key="1">
    <citation type="journal article" date="2019" name="Int. J. Syst. Evol. Microbiol.">
        <title>The Global Catalogue of Microorganisms (GCM) 10K type strain sequencing project: providing services to taxonomists for standard genome sequencing and annotation.</title>
        <authorList>
            <consortium name="The Broad Institute Genomics Platform"/>
            <consortium name="The Broad Institute Genome Sequencing Center for Infectious Disease"/>
            <person name="Wu L."/>
            <person name="Ma J."/>
        </authorList>
    </citation>
    <scope>NUCLEOTIDE SEQUENCE [LARGE SCALE GENOMIC DNA]</scope>
    <source>
        <strain evidence="1 2">JCM 6242</strain>
    </source>
</reference>
<name>A0ABN3WCJ9_9ACTN</name>
<organism evidence="1 2">
    <name type="scientific">Streptosporangium fragile</name>
    <dbReference type="NCBI Taxonomy" id="46186"/>
    <lineage>
        <taxon>Bacteria</taxon>
        <taxon>Bacillati</taxon>
        <taxon>Actinomycetota</taxon>
        <taxon>Actinomycetes</taxon>
        <taxon>Streptosporangiales</taxon>
        <taxon>Streptosporangiaceae</taxon>
        <taxon>Streptosporangium</taxon>
    </lineage>
</organism>
<protein>
    <submittedName>
        <fullName evidence="1">Uncharacterized protein</fullName>
    </submittedName>
</protein>
<dbReference type="Proteomes" id="UP001500831">
    <property type="component" value="Unassembled WGS sequence"/>
</dbReference>
<comment type="caution">
    <text evidence="1">The sequence shown here is derived from an EMBL/GenBank/DDBJ whole genome shotgun (WGS) entry which is preliminary data.</text>
</comment>
<gene>
    <name evidence="1" type="ORF">GCM10010517_75640</name>
</gene>
<evidence type="ECO:0000313" key="1">
    <source>
        <dbReference type="EMBL" id="GAA2909180.1"/>
    </source>
</evidence>
<evidence type="ECO:0000313" key="2">
    <source>
        <dbReference type="Proteomes" id="UP001500831"/>
    </source>
</evidence>
<dbReference type="EMBL" id="BAAAVI010000098">
    <property type="protein sequence ID" value="GAA2909180.1"/>
    <property type="molecule type" value="Genomic_DNA"/>
</dbReference>
<sequence length="60" mass="6698">MGHPGSPPRTEVFVSRRDVRLTDPTAVTGEVGAVRRVREHDPRTFAARIITVSNQLATEW</sequence>
<keyword evidence="2" id="KW-1185">Reference proteome</keyword>
<proteinExistence type="predicted"/>